<dbReference type="PANTHER" id="PTHR42048:SF1">
    <property type="entry name" value="ARS-BINDING PROTEIN 2"/>
    <property type="match status" value="1"/>
</dbReference>
<gene>
    <name evidence="3" type="ORF">K489DRAFT_13129</name>
</gene>
<keyword evidence="2" id="KW-1185">Reference proteome</keyword>
<dbReference type="PANTHER" id="PTHR42048">
    <property type="entry name" value="ARS-BINDING PROTEIN 2"/>
    <property type="match status" value="1"/>
</dbReference>
<feature type="compositionally biased region" description="Polar residues" evidence="1">
    <location>
        <begin position="243"/>
        <end position="270"/>
    </location>
</feature>
<name>A0A6J3MHH5_9PEZI</name>
<reference evidence="3" key="2">
    <citation type="submission" date="2020-04" db="EMBL/GenBank/DDBJ databases">
        <authorList>
            <consortium name="NCBI Genome Project"/>
        </authorList>
    </citation>
    <scope>NUCLEOTIDE SEQUENCE</scope>
    <source>
        <strain evidence="3">CBS 342.82</strain>
    </source>
</reference>
<feature type="compositionally biased region" description="Basic and acidic residues" evidence="1">
    <location>
        <begin position="190"/>
        <end position="200"/>
    </location>
</feature>
<evidence type="ECO:0008006" key="4">
    <source>
        <dbReference type="Google" id="ProtNLM"/>
    </source>
</evidence>
<dbReference type="RefSeq" id="XP_033464369.1">
    <property type="nucleotide sequence ID" value="XM_033599047.1"/>
</dbReference>
<evidence type="ECO:0000256" key="1">
    <source>
        <dbReference type="SAM" id="MobiDB-lite"/>
    </source>
</evidence>
<dbReference type="GO" id="GO:0003688">
    <property type="term" value="F:DNA replication origin binding"/>
    <property type="evidence" value="ECO:0007669"/>
    <property type="project" value="TreeGrafter"/>
</dbReference>
<evidence type="ECO:0000313" key="2">
    <source>
        <dbReference type="Proteomes" id="UP000504637"/>
    </source>
</evidence>
<dbReference type="AlphaFoldDB" id="A0A6J3MHH5"/>
<dbReference type="Proteomes" id="UP000504637">
    <property type="component" value="Unplaced"/>
</dbReference>
<evidence type="ECO:0000313" key="3">
    <source>
        <dbReference type="RefSeq" id="XP_033464369.1"/>
    </source>
</evidence>
<sequence>MSIFISFNSSIPHSEMVGFRPTDRQLPSREISPKTIVDAFVAFILYCNPTYPLDLDTNDLRQAFLTPPKSEGKDFDMFHLCDLMLKYTRGEVETWTQFALDLGVEGPDATKNQSSQKVQQYMVRLKRWMKSMRVDAFCSYLSEKPHPYFTEIPPPSNPHPKGGRAGILPEGDYALRAIDPSFRPKRGRRRNSDVEMEETRSPGTSPSISKSPRFMENLLGPPLPDSAIPRSAHPDGFHDPWAQTPTSTPQNSSATWSAARSGPPSASTAPSHLRWVLTQRPDGQTPVTPHPLSAQTDGEDKWAASASTPSSRKRKRNGPAISSAWNAGSSSGSKPRGRPPANRSVQDGPFGTFPVEPVAQSTRANERSDQGLDDLALYASGQLATPPSAMSEPGLSGRKRLSLQVPAHQGGPVVQLGQGHEGESMRNHTFAHHNPMAKTLTSAHLPTPQSGQSLNSRPIGDIAAHESSTRLPGVDFETLKRILASDLLRAELIGSPARLTGEAARRLAHVILDRLLLPEQSSCLPNQSPYSDIACFTAATWLGIAHHLPPDLDIPVAPLHTRRKTLKVTRFRTDPVTGYDELLPTSADPDNASPACRVVYDLSWSVGMGGAFAGSFSMDGLVLAGVPPPHDPRAAATMTSTLDIHDLFMKKSFEAVKRMQQEGWAEDTMKQVARVVSDSLPQSSAAAAAAASQRAYPDMTPASAQAENHALASALAAANAEVAKWKSSTMQLEFACKVAQGALQQEKEEMLQKILGVLLEK</sequence>
<protein>
    <recommendedName>
        <fullName evidence="4">ARS binding protein 2</fullName>
    </recommendedName>
</protein>
<reference evidence="3" key="1">
    <citation type="submission" date="2020-01" db="EMBL/GenBank/DDBJ databases">
        <authorList>
            <consortium name="DOE Joint Genome Institute"/>
            <person name="Haridas S."/>
            <person name="Albert R."/>
            <person name="Binder M."/>
            <person name="Bloem J."/>
            <person name="Labutti K."/>
            <person name="Salamov A."/>
            <person name="Andreopoulos B."/>
            <person name="Baker S.E."/>
            <person name="Barry K."/>
            <person name="Bills G."/>
            <person name="Bluhm B.H."/>
            <person name="Cannon C."/>
            <person name="Castanera R."/>
            <person name="Culley D.E."/>
            <person name="Daum C."/>
            <person name="Ezra D."/>
            <person name="Gonzalez J.B."/>
            <person name="Henrissat B."/>
            <person name="Kuo A."/>
            <person name="Liang C."/>
            <person name="Lipzen A."/>
            <person name="Lutzoni F."/>
            <person name="Magnuson J."/>
            <person name="Mondo S."/>
            <person name="Nolan M."/>
            <person name="Ohm R."/>
            <person name="Pangilinan J."/>
            <person name="Park H.-J."/>
            <person name="Ramirez L."/>
            <person name="Alfaro M."/>
            <person name="Sun H."/>
            <person name="Tritt A."/>
            <person name="Yoshinaga Y."/>
            <person name="Zwiers L.-H."/>
            <person name="Turgeon B.G."/>
            <person name="Goodwin S.B."/>
            <person name="Spatafora J.W."/>
            <person name="Crous P.W."/>
            <person name="Grigoriev I.V."/>
        </authorList>
    </citation>
    <scope>NUCLEOTIDE SEQUENCE</scope>
    <source>
        <strain evidence="3">CBS 342.82</strain>
    </source>
</reference>
<reference evidence="3" key="3">
    <citation type="submission" date="2025-08" db="UniProtKB">
        <authorList>
            <consortium name="RefSeq"/>
        </authorList>
    </citation>
    <scope>IDENTIFICATION</scope>
    <source>
        <strain evidence="3">CBS 342.82</strain>
    </source>
</reference>
<feature type="region of interest" description="Disordered" evidence="1">
    <location>
        <begin position="176"/>
        <end position="370"/>
    </location>
</feature>
<dbReference type="InterPro" id="IPR018562">
    <property type="entry name" value="ARS-binding_2"/>
</dbReference>
<dbReference type="Pfam" id="PF09441">
    <property type="entry name" value="Abp2"/>
    <property type="match status" value="1"/>
</dbReference>
<feature type="compositionally biased region" description="Low complexity" evidence="1">
    <location>
        <begin position="322"/>
        <end position="334"/>
    </location>
</feature>
<dbReference type="GeneID" id="54356846"/>
<proteinExistence type="predicted"/>
<dbReference type="OrthoDB" id="2104370at2759"/>
<accession>A0A6J3MHH5</accession>
<organism evidence="3">
    <name type="scientific">Dissoconium aciculare CBS 342.82</name>
    <dbReference type="NCBI Taxonomy" id="1314786"/>
    <lineage>
        <taxon>Eukaryota</taxon>
        <taxon>Fungi</taxon>
        <taxon>Dikarya</taxon>
        <taxon>Ascomycota</taxon>
        <taxon>Pezizomycotina</taxon>
        <taxon>Dothideomycetes</taxon>
        <taxon>Dothideomycetidae</taxon>
        <taxon>Mycosphaerellales</taxon>
        <taxon>Dissoconiaceae</taxon>
        <taxon>Dissoconium</taxon>
    </lineage>
</organism>
<feature type="compositionally biased region" description="Polar residues" evidence="1">
    <location>
        <begin position="201"/>
        <end position="210"/>
    </location>
</feature>